<dbReference type="FunFam" id="3.10.105.10:FF:000001">
    <property type="entry name" value="Oligopeptide ABC transporter, oligopeptide-binding protein"/>
    <property type="match status" value="1"/>
</dbReference>
<evidence type="ECO:0000259" key="6">
    <source>
        <dbReference type="Pfam" id="PF00496"/>
    </source>
</evidence>
<dbReference type="PIRSF" id="PIRSF002741">
    <property type="entry name" value="MppA"/>
    <property type="match status" value="1"/>
</dbReference>
<sequence>MKKTKTLIASAILAASFGAMQVYAANVPAGVQLAKDQVLVKGGEGEPQTIDPQKVSGTPGSLRDRDLFEGLYSEGKDGVLVPGVAESYTVNKDHTVYTFKLRHDAKWSDGSPVTAEDFVFGFQRLVDPKTASTYSYYAALAGIKNAQNIIDGKDKVSSLGVKALDAHTFQVTLDHSVPYFVKMTVNASLFPAPKKVVEKWGDAWTKPEHIVSNGAYKLKSWVVNQKMVFVRNHDYWNDKKTVINKVIVLPIIDPSVEYNRYMAGDLDMTSNQGIPTNRYHELLKTVPNQVKVTPALAVYYYDFNNQKPPFNDVRVRKALSYAIDRNIITKYVTGTGEIPAYSFTPPDVAGFKAKEPQYEKWTQAERNKKAQELLKAAGFDKSHPLNFTLLYNTNENHKKIAIAISAMWKKTLGVNVTLDNQEWKTFLNTRQLGNYQVARDGWFGDYNEASTFLSLLDSNSSQNNAKYKNPAFDKLMDETAKVNNPAPYYQKAEDLAIDQDMAVAPIYQYVTKRLLKPYVGGYMPNLEDNIYTRDMYIIKH</sequence>
<keyword evidence="4 5" id="KW-0732">Signal</keyword>
<evidence type="ECO:0000256" key="5">
    <source>
        <dbReference type="SAM" id="SignalP"/>
    </source>
</evidence>
<dbReference type="Proteomes" id="UP000092544">
    <property type="component" value="Unassembled WGS sequence"/>
</dbReference>
<dbReference type="Pfam" id="PF00496">
    <property type="entry name" value="SBP_bac_5"/>
    <property type="match status" value="1"/>
</dbReference>
<dbReference type="SUPFAM" id="SSF53850">
    <property type="entry name" value="Periplasmic binding protein-like II"/>
    <property type="match status" value="1"/>
</dbReference>
<dbReference type="CDD" id="cd08504">
    <property type="entry name" value="PBP2_OppA"/>
    <property type="match status" value="1"/>
</dbReference>
<dbReference type="PANTHER" id="PTHR30290:SF10">
    <property type="entry name" value="PERIPLASMIC OLIGOPEPTIDE-BINDING PROTEIN-RELATED"/>
    <property type="match status" value="1"/>
</dbReference>
<dbReference type="Gene3D" id="3.10.105.10">
    <property type="entry name" value="Dipeptide-binding Protein, Domain 3"/>
    <property type="match status" value="1"/>
</dbReference>
<dbReference type="EMBL" id="FLOB01000001">
    <property type="protein sequence ID" value="SBS24932.1"/>
    <property type="molecule type" value="Genomic_DNA"/>
</dbReference>
<organism evidence="7 8">
    <name type="scientific">Marinomonas spartinae</name>
    <dbReference type="NCBI Taxonomy" id="1792290"/>
    <lineage>
        <taxon>Bacteria</taxon>
        <taxon>Pseudomonadati</taxon>
        <taxon>Pseudomonadota</taxon>
        <taxon>Gammaproteobacteria</taxon>
        <taxon>Oceanospirillales</taxon>
        <taxon>Oceanospirillaceae</taxon>
        <taxon>Marinomonas</taxon>
    </lineage>
</organism>
<gene>
    <name evidence="7" type="primary">oppA</name>
    <name evidence="7" type="ORF">MSP8886_00120</name>
</gene>
<keyword evidence="3" id="KW-0813">Transport</keyword>
<dbReference type="GO" id="GO:0015833">
    <property type="term" value="P:peptide transport"/>
    <property type="evidence" value="ECO:0007669"/>
    <property type="project" value="TreeGrafter"/>
</dbReference>
<accession>A0A1A8SZL6</accession>
<keyword evidence="8" id="KW-1185">Reference proteome</keyword>
<dbReference type="AlphaFoldDB" id="A0A1A8SZL6"/>
<dbReference type="Gene3D" id="3.40.190.10">
    <property type="entry name" value="Periplasmic binding protein-like II"/>
    <property type="match status" value="1"/>
</dbReference>
<protein>
    <submittedName>
        <fullName evidence="7">Periplasmic oligopeptide-binding protein</fullName>
    </submittedName>
</protein>
<dbReference type="GO" id="GO:1904680">
    <property type="term" value="F:peptide transmembrane transporter activity"/>
    <property type="evidence" value="ECO:0007669"/>
    <property type="project" value="TreeGrafter"/>
</dbReference>
<reference evidence="7 8" key="1">
    <citation type="submission" date="2016-06" db="EMBL/GenBank/DDBJ databases">
        <authorList>
            <person name="Kjaerup R.B."/>
            <person name="Dalgaard T.S."/>
            <person name="Juul-Madsen H.R."/>
        </authorList>
    </citation>
    <scope>NUCLEOTIDE SEQUENCE [LARGE SCALE GENOMIC DNA]</scope>
    <source>
        <strain evidence="7 8">CECT 8886</strain>
    </source>
</reference>
<dbReference type="InterPro" id="IPR000914">
    <property type="entry name" value="SBP_5_dom"/>
</dbReference>
<evidence type="ECO:0000313" key="8">
    <source>
        <dbReference type="Proteomes" id="UP000092544"/>
    </source>
</evidence>
<dbReference type="FunFam" id="3.90.76.10:FF:000001">
    <property type="entry name" value="Oligopeptide ABC transporter substrate-binding protein"/>
    <property type="match status" value="1"/>
</dbReference>
<feature type="signal peptide" evidence="5">
    <location>
        <begin position="1"/>
        <end position="24"/>
    </location>
</feature>
<proteinExistence type="inferred from homology"/>
<feature type="domain" description="Solute-binding protein family 5" evidence="6">
    <location>
        <begin position="80"/>
        <end position="463"/>
    </location>
</feature>
<evidence type="ECO:0000313" key="7">
    <source>
        <dbReference type="EMBL" id="SBS24932.1"/>
    </source>
</evidence>
<dbReference type="InterPro" id="IPR039424">
    <property type="entry name" value="SBP_5"/>
</dbReference>
<evidence type="ECO:0000256" key="3">
    <source>
        <dbReference type="ARBA" id="ARBA00022448"/>
    </source>
</evidence>
<dbReference type="InterPro" id="IPR030678">
    <property type="entry name" value="Peptide/Ni-bd"/>
</dbReference>
<dbReference type="GO" id="GO:0043190">
    <property type="term" value="C:ATP-binding cassette (ABC) transporter complex"/>
    <property type="evidence" value="ECO:0007669"/>
    <property type="project" value="InterPro"/>
</dbReference>
<evidence type="ECO:0000256" key="1">
    <source>
        <dbReference type="ARBA" id="ARBA00004196"/>
    </source>
</evidence>
<evidence type="ECO:0000256" key="4">
    <source>
        <dbReference type="ARBA" id="ARBA00022729"/>
    </source>
</evidence>
<dbReference type="RefSeq" id="WP_067011659.1">
    <property type="nucleotide sequence ID" value="NZ_FLOB01000001.1"/>
</dbReference>
<dbReference type="OrthoDB" id="9801912at2"/>
<name>A0A1A8SZL6_9GAMM</name>
<dbReference type="STRING" id="1792290.MSP8886_00120"/>
<dbReference type="PROSITE" id="PS01040">
    <property type="entry name" value="SBP_BACTERIAL_5"/>
    <property type="match status" value="1"/>
</dbReference>
<comment type="subcellular location">
    <subcellularLocation>
        <location evidence="1">Cell envelope</location>
    </subcellularLocation>
</comment>
<feature type="chain" id="PRO_5008378690" evidence="5">
    <location>
        <begin position="25"/>
        <end position="540"/>
    </location>
</feature>
<comment type="similarity">
    <text evidence="2">Belongs to the bacterial solute-binding protein 5 family.</text>
</comment>
<dbReference type="GO" id="GO:0030288">
    <property type="term" value="C:outer membrane-bounded periplasmic space"/>
    <property type="evidence" value="ECO:0007669"/>
    <property type="project" value="TreeGrafter"/>
</dbReference>
<evidence type="ECO:0000256" key="2">
    <source>
        <dbReference type="ARBA" id="ARBA00005695"/>
    </source>
</evidence>
<dbReference type="Gene3D" id="3.90.76.10">
    <property type="entry name" value="Dipeptide-binding Protein, Domain 1"/>
    <property type="match status" value="1"/>
</dbReference>
<dbReference type="InterPro" id="IPR023765">
    <property type="entry name" value="SBP_5_CS"/>
</dbReference>
<dbReference type="PANTHER" id="PTHR30290">
    <property type="entry name" value="PERIPLASMIC BINDING COMPONENT OF ABC TRANSPORTER"/>
    <property type="match status" value="1"/>
</dbReference>